<name>A0ABP0TNT4_9BRYO</name>
<organism evidence="1 2">
    <name type="scientific">Sphagnum troendelagicum</name>
    <dbReference type="NCBI Taxonomy" id="128251"/>
    <lineage>
        <taxon>Eukaryota</taxon>
        <taxon>Viridiplantae</taxon>
        <taxon>Streptophyta</taxon>
        <taxon>Embryophyta</taxon>
        <taxon>Bryophyta</taxon>
        <taxon>Sphagnophytina</taxon>
        <taxon>Sphagnopsida</taxon>
        <taxon>Sphagnales</taxon>
        <taxon>Sphagnaceae</taxon>
        <taxon>Sphagnum</taxon>
    </lineage>
</organism>
<evidence type="ECO:0000313" key="1">
    <source>
        <dbReference type="EMBL" id="CAK9201266.1"/>
    </source>
</evidence>
<dbReference type="Proteomes" id="UP001497512">
    <property type="component" value="Chromosome 13"/>
</dbReference>
<accession>A0ABP0TNT4</accession>
<dbReference type="EMBL" id="OZ019905">
    <property type="protein sequence ID" value="CAK9201266.1"/>
    <property type="molecule type" value="Genomic_DNA"/>
</dbReference>
<protein>
    <submittedName>
        <fullName evidence="1">Uncharacterized protein</fullName>
    </submittedName>
</protein>
<gene>
    <name evidence="1" type="ORF">CSSPTR1EN2_LOCUS5821</name>
</gene>
<keyword evidence="2" id="KW-1185">Reference proteome</keyword>
<evidence type="ECO:0000313" key="2">
    <source>
        <dbReference type="Proteomes" id="UP001497512"/>
    </source>
</evidence>
<proteinExistence type="predicted"/>
<sequence length="108" mass="12075">MLVDPARYLNLDRWMLHRIMELCFLVPWRHLHSYIGVEIELVTTDFRSGKQNICIVFGAQVGQKSAAGKSTMAAVELITEDTFASWGCNQTSCASSNLIYAPAFLHAP</sequence>
<reference evidence="1" key="1">
    <citation type="submission" date="2024-02" db="EMBL/GenBank/DDBJ databases">
        <authorList>
            <consortium name="ELIXIR-Norway"/>
            <consortium name="Elixir Norway"/>
        </authorList>
    </citation>
    <scope>NUCLEOTIDE SEQUENCE</scope>
</reference>